<keyword evidence="2" id="KW-1185">Reference proteome</keyword>
<dbReference type="Proteomes" id="UP000184109">
    <property type="component" value="Unassembled WGS sequence"/>
</dbReference>
<evidence type="ECO:0000313" key="2">
    <source>
        <dbReference type="Proteomes" id="UP000184109"/>
    </source>
</evidence>
<dbReference type="Pfam" id="PF20001">
    <property type="entry name" value="DUF6428"/>
    <property type="match status" value="1"/>
</dbReference>
<proteinExistence type="predicted"/>
<dbReference type="EMBL" id="FQXQ01000001">
    <property type="protein sequence ID" value="SHH37874.1"/>
    <property type="molecule type" value="Genomic_DNA"/>
</dbReference>
<protein>
    <submittedName>
        <fullName evidence="1">Uncharacterized protein</fullName>
    </submittedName>
</protein>
<accession>A0A1M5SH59</accession>
<evidence type="ECO:0000313" key="1">
    <source>
        <dbReference type="EMBL" id="SHH37874.1"/>
    </source>
</evidence>
<name>A0A1M5SH59_9FLAO</name>
<sequence>MNLLIVKSQYINHMKLSQIKSELEKLETIAFQLPNGELVPNHFHVTEVGKVSKHFIDCGGTVRKEEVVNFQLWNANDYDHRLHPEKLLNIIELSEKVLGIEDLEIEVEYQADTIGKFGLDFNGKNFLLTTKKTDCLAKDNCGIPEPKIETPNACAPGSGCC</sequence>
<gene>
    <name evidence="1" type="ORF">SAMN05444281_0310</name>
</gene>
<dbReference type="AlphaFoldDB" id="A0A1M5SH59"/>
<dbReference type="InterPro" id="IPR045534">
    <property type="entry name" value="DUF6428"/>
</dbReference>
<dbReference type="STRING" id="1195760.SAMN05444281_0310"/>
<organism evidence="1 2">
    <name type="scientific">Wenyingzhuangia marina</name>
    <dbReference type="NCBI Taxonomy" id="1195760"/>
    <lineage>
        <taxon>Bacteria</taxon>
        <taxon>Pseudomonadati</taxon>
        <taxon>Bacteroidota</taxon>
        <taxon>Flavobacteriia</taxon>
        <taxon>Flavobacteriales</taxon>
        <taxon>Flavobacteriaceae</taxon>
        <taxon>Wenyingzhuangia</taxon>
    </lineage>
</organism>
<reference evidence="2" key="1">
    <citation type="submission" date="2016-11" db="EMBL/GenBank/DDBJ databases">
        <authorList>
            <person name="Varghese N."/>
            <person name="Submissions S."/>
        </authorList>
    </citation>
    <scope>NUCLEOTIDE SEQUENCE [LARGE SCALE GENOMIC DNA]</scope>
    <source>
        <strain evidence="2">DSM 100572</strain>
    </source>
</reference>